<organism evidence="10 11">
    <name type="scientific">Thermus scotoductus</name>
    <dbReference type="NCBI Taxonomy" id="37636"/>
    <lineage>
        <taxon>Bacteria</taxon>
        <taxon>Thermotogati</taxon>
        <taxon>Deinococcota</taxon>
        <taxon>Deinococci</taxon>
        <taxon>Thermales</taxon>
        <taxon>Thermaceae</taxon>
        <taxon>Thermus</taxon>
    </lineage>
</organism>
<keyword evidence="6" id="KW-0680">Restriction system</keyword>
<reference evidence="10 11" key="1">
    <citation type="journal article" date="2019" name="Extremophiles">
        <title>Biogeography of thermophiles and predominance of Thermus scotoductus in domestic water heaters.</title>
        <authorList>
            <person name="Wilpiszeski R.L."/>
            <person name="Zhang Z."/>
            <person name="House C.H."/>
        </authorList>
    </citation>
    <scope>NUCLEOTIDE SEQUENCE [LARGE SCALE GENOMIC DNA]</scope>
    <source>
        <strain evidence="10 11">38_S38</strain>
    </source>
</reference>
<dbReference type="PANTHER" id="PTHR42933:SF4">
    <property type="entry name" value="TYPE I RESTRICTION ENZYME ECOKI METHYLASE SUBUNIT"/>
    <property type="match status" value="1"/>
</dbReference>
<dbReference type="GO" id="GO:0032259">
    <property type="term" value="P:methylation"/>
    <property type="evidence" value="ECO:0007669"/>
    <property type="project" value="UniProtKB-KW"/>
</dbReference>
<dbReference type="Pfam" id="PF12161">
    <property type="entry name" value="HsdM_N"/>
    <property type="match status" value="1"/>
</dbReference>
<keyword evidence="3" id="KW-0489">Methyltransferase</keyword>
<dbReference type="InterPro" id="IPR029063">
    <property type="entry name" value="SAM-dependent_MTases_sf"/>
</dbReference>
<dbReference type="Pfam" id="PF02384">
    <property type="entry name" value="N6_Mtase"/>
    <property type="match status" value="1"/>
</dbReference>
<evidence type="ECO:0000259" key="8">
    <source>
        <dbReference type="Pfam" id="PF02384"/>
    </source>
</evidence>
<evidence type="ECO:0000256" key="6">
    <source>
        <dbReference type="ARBA" id="ARBA00022747"/>
    </source>
</evidence>
<dbReference type="GO" id="GO:0009007">
    <property type="term" value="F:site-specific DNA-methyltransferase (adenine-specific) activity"/>
    <property type="evidence" value="ECO:0007669"/>
    <property type="project" value="UniProtKB-EC"/>
</dbReference>
<dbReference type="InterPro" id="IPR003356">
    <property type="entry name" value="DNA_methylase_A-5"/>
</dbReference>
<evidence type="ECO:0000256" key="7">
    <source>
        <dbReference type="ARBA" id="ARBA00047942"/>
    </source>
</evidence>
<comment type="catalytic activity">
    <reaction evidence="7">
        <text>a 2'-deoxyadenosine in DNA + S-adenosyl-L-methionine = an N(6)-methyl-2'-deoxyadenosine in DNA + S-adenosyl-L-homocysteine + H(+)</text>
        <dbReference type="Rhea" id="RHEA:15197"/>
        <dbReference type="Rhea" id="RHEA-COMP:12418"/>
        <dbReference type="Rhea" id="RHEA-COMP:12419"/>
        <dbReference type="ChEBI" id="CHEBI:15378"/>
        <dbReference type="ChEBI" id="CHEBI:57856"/>
        <dbReference type="ChEBI" id="CHEBI:59789"/>
        <dbReference type="ChEBI" id="CHEBI:90615"/>
        <dbReference type="ChEBI" id="CHEBI:90616"/>
        <dbReference type="EC" id="2.1.1.72"/>
    </reaction>
</comment>
<dbReference type="PROSITE" id="PS00092">
    <property type="entry name" value="N6_MTASE"/>
    <property type="match status" value="1"/>
</dbReference>
<evidence type="ECO:0000313" key="10">
    <source>
        <dbReference type="EMBL" id="RTH05232.1"/>
    </source>
</evidence>
<dbReference type="SUPFAM" id="SSF53335">
    <property type="entry name" value="S-adenosyl-L-methionine-dependent methyltransferases"/>
    <property type="match status" value="1"/>
</dbReference>
<comment type="similarity">
    <text evidence="1">Belongs to the N(4)/N(6)-methyltransferase family.</text>
</comment>
<keyword evidence="10" id="KW-0540">Nuclease</keyword>
<evidence type="ECO:0000256" key="1">
    <source>
        <dbReference type="ARBA" id="ARBA00006594"/>
    </source>
</evidence>
<keyword evidence="5" id="KW-0949">S-adenosyl-L-methionine</keyword>
<dbReference type="InterPro" id="IPR051537">
    <property type="entry name" value="DNA_Adenine_Mtase"/>
</dbReference>
<dbReference type="GO" id="GO:0004519">
    <property type="term" value="F:endonuclease activity"/>
    <property type="evidence" value="ECO:0007669"/>
    <property type="project" value="UniProtKB-KW"/>
</dbReference>
<evidence type="ECO:0000259" key="9">
    <source>
        <dbReference type="Pfam" id="PF12161"/>
    </source>
</evidence>
<dbReference type="Gene3D" id="3.40.50.150">
    <property type="entry name" value="Vaccinia Virus protein VP39"/>
    <property type="match status" value="1"/>
</dbReference>
<dbReference type="InterPro" id="IPR038333">
    <property type="entry name" value="T1MK-like_N_sf"/>
</dbReference>
<feature type="domain" description="N6 adenine-specific DNA methyltransferase N-terminal" evidence="9">
    <location>
        <begin position="10"/>
        <end position="135"/>
    </location>
</feature>
<sequence>MNGPQTRETLAREIWRACDILRRDNNCGGVMEYVEHLSWLLFLRFLDAQEDEWEAQAEIAGRPYTRILDGPYRWNAWAARDWDANDLLAFVHSELIPYLQGLGGDPLRETIRSIFTERNVIVCASGYNLKEVLQILNGIDFHSQDDVFTVSQVYEELLRRLGNENRMAGEFYTPRPVVRFVVEVVDPKIGETVYDPACGSCGFLVEAYLHMRKSEHTVRDLKTLQEETFFGQEKRPVPALMGLMNMVLHGVTRPEIRRKNTLEENVRSTTEFFDVILTNPPFGGKEGEHVQRNFPVPSSATELLFLQHIMRKLKNRPGARCGMVVPEGTLFRGGAFATVKQDLLEQFNLHTIVSLPPGTFAPYSDVKTALLFFERPGPTKEVWYYELPLPEGLKKFTKGNPIQDEHFEEARRLWKAWDAYRKGQGPREACLSERSWIVPAEEIRARGYDLTARNPNRKDTEATPSPMELVAGLLEREREILAIVEELDDLLSNGSAEVER</sequence>
<gene>
    <name evidence="10" type="ORF">CSW50_00785</name>
</gene>
<dbReference type="PRINTS" id="PR00507">
    <property type="entry name" value="N12N6MTFRASE"/>
</dbReference>
<dbReference type="EC" id="2.1.1.72" evidence="2"/>
<dbReference type="GO" id="GO:0008170">
    <property type="term" value="F:N-methyltransferase activity"/>
    <property type="evidence" value="ECO:0007669"/>
    <property type="project" value="InterPro"/>
</dbReference>
<evidence type="ECO:0000256" key="5">
    <source>
        <dbReference type="ARBA" id="ARBA00022691"/>
    </source>
</evidence>
<protein>
    <recommendedName>
        <fullName evidence="2">site-specific DNA-methyltransferase (adenine-specific)</fullName>
        <ecNumber evidence="2">2.1.1.72</ecNumber>
    </recommendedName>
</protein>
<proteinExistence type="inferred from homology"/>
<evidence type="ECO:0000256" key="4">
    <source>
        <dbReference type="ARBA" id="ARBA00022679"/>
    </source>
</evidence>
<dbReference type="InterPro" id="IPR022749">
    <property type="entry name" value="D12N6_MeTrfase_N"/>
</dbReference>
<comment type="caution">
    <text evidence="10">The sequence shown here is derived from an EMBL/GenBank/DDBJ whole genome shotgun (WGS) entry which is preliminary data.</text>
</comment>
<dbReference type="PANTHER" id="PTHR42933">
    <property type="entry name" value="SLR6095 PROTEIN"/>
    <property type="match status" value="1"/>
</dbReference>
<dbReference type="GO" id="GO:0003677">
    <property type="term" value="F:DNA binding"/>
    <property type="evidence" value="ECO:0007669"/>
    <property type="project" value="InterPro"/>
</dbReference>
<dbReference type="AlphaFoldDB" id="A0A430RCW0"/>
<evidence type="ECO:0000313" key="11">
    <source>
        <dbReference type="Proteomes" id="UP000288082"/>
    </source>
</evidence>
<dbReference type="Gene3D" id="1.20.1260.30">
    <property type="match status" value="1"/>
</dbReference>
<dbReference type="InterPro" id="IPR002052">
    <property type="entry name" value="DNA_methylase_N6_adenine_CS"/>
</dbReference>
<dbReference type="GO" id="GO:0009307">
    <property type="term" value="P:DNA restriction-modification system"/>
    <property type="evidence" value="ECO:0007669"/>
    <property type="project" value="UniProtKB-KW"/>
</dbReference>
<dbReference type="Proteomes" id="UP000288082">
    <property type="component" value="Unassembled WGS sequence"/>
</dbReference>
<dbReference type="RefSeq" id="WP_126186980.1">
    <property type="nucleotide sequence ID" value="NZ_PELM01000015.1"/>
</dbReference>
<keyword evidence="10" id="KW-0255">Endonuclease</keyword>
<keyword evidence="10" id="KW-0378">Hydrolase</keyword>
<name>A0A430RCW0_THESC</name>
<accession>A0A430RCW0</accession>
<feature type="domain" description="DNA methylase adenine-specific" evidence="8">
    <location>
        <begin position="150"/>
        <end position="458"/>
    </location>
</feature>
<dbReference type="EMBL" id="PELM01000015">
    <property type="protein sequence ID" value="RTH05232.1"/>
    <property type="molecule type" value="Genomic_DNA"/>
</dbReference>
<evidence type="ECO:0000256" key="3">
    <source>
        <dbReference type="ARBA" id="ARBA00022603"/>
    </source>
</evidence>
<evidence type="ECO:0000256" key="2">
    <source>
        <dbReference type="ARBA" id="ARBA00011900"/>
    </source>
</evidence>
<keyword evidence="4" id="KW-0808">Transferase</keyword>